<dbReference type="Proteomes" id="UP000824219">
    <property type="component" value="Linkage Group LG09"/>
</dbReference>
<feature type="compositionally biased region" description="Acidic residues" evidence="12">
    <location>
        <begin position="774"/>
        <end position="792"/>
    </location>
</feature>
<keyword evidence="10" id="KW-0807">Transducer</keyword>
<dbReference type="PANTHER" id="PTHR24061">
    <property type="entry name" value="CALCIUM-SENSING RECEPTOR-RELATED"/>
    <property type="match status" value="1"/>
</dbReference>
<feature type="transmembrane region" description="Helical" evidence="13">
    <location>
        <begin position="513"/>
        <end position="537"/>
    </location>
</feature>
<protein>
    <recommendedName>
        <fullName evidence="14">G-protein coupled receptors family 3 profile domain-containing protein</fullName>
    </recommendedName>
</protein>
<proteinExistence type="inferred from homology"/>
<comment type="similarity">
    <text evidence="11">Belongs to the G-protein coupled receptor 3 family. TAS1R subfamily.</text>
</comment>
<feature type="transmembrane region" description="Helical" evidence="13">
    <location>
        <begin position="670"/>
        <end position="689"/>
    </location>
</feature>
<feature type="region of interest" description="Disordered" evidence="12">
    <location>
        <begin position="972"/>
        <end position="1097"/>
    </location>
</feature>
<keyword evidence="5 13" id="KW-1133">Transmembrane helix</keyword>
<keyword evidence="16" id="KW-1185">Reference proteome</keyword>
<organism evidence="15 16">
    <name type="scientific">Hemibagrus wyckioides</name>
    <dbReference type="NCBI Taxonomy" id="337641"/>
    <lineage>
        <taxon>Eukaryota</taxon>
        <taxon>Metazoa</taxon>
        <taxon>Chordata</taxon>
        <taxon>Craniata</taxon>
        <taxon>Vertebrata</taxon>
        <taxon>Euteleostomi</taxon>
        <taxon>Actinopterygii</taxon>
        <taxon>Neopterygii</taxon>
        <taxon>Teleostei</taxon>
        <taxon>Ostariophysi</taxon>
        <taxon>Siluriformes</taxon>
        <taxon>Bagridae</taxon>
        <taxon>Hemibagrus</taxon>
    </lineage>
</organism>
<feature type="compositionally biased region" description="Polar residues" evidence="12">
    <location>
        <begin position="817"/>
        <end position="832"/>
    </location>
</feature>
<dbReference type="FunFam" id="3.40.50.2300:FF:000016">
    <property type="entry name" value="Taste 1 receptor member 2"/>
    <property type="match status" value="1"/>
</dbReference>
<dbReference type="Pfam" id="PF00003">
    <property type="entry name" value="7tm_3"/>
    <property type="match status" value="1"/>
</dbReference>
<evidence type="ECO:0000256" key="7">
    <source>
        <dbReference type="ARBA" id="ARBA00023136"/>
    </source>
</evidence>
<evidence type="ECO:0000256" key="1">
    <source>
        <dbReference type="ARBA" id="ARBA00004651"/>
    </source>
</evidence>
<evidence type="ECO:0000256" key="8">
    <source>
        <dbReference type="ARBA" id="ARBA00023170"/>
    </source>
</evidence>
<dbReference type="PRINTS" id="PR00248">
    <property type="entry name" value="GPCRMGR"/>
</dbReference>
<feature type="compositionally biased region" description="Polar residues" evidence="12">
    <location>
        <begin position="987"/>
        <end position="999"/>
    </location>
</feature>
<evidence type="ECO:0000256" key="10">
    <source>
        <dbReference type="ARBA" id="ARBA00023224"/>
    </source>
</evidence>
<evidence type="ECO:0000256" key="2">
    <source>
        <dbReference type="ARBA" id="ARBA00022475"/>
    </source>
</evidence>
<reference evidence="15 16" key="1">
    <citation type="submission" date="2021-06" db="EMBL/GenBank/DDBJ databases">
        <title>Chromosome-level genome assembly of the red-tail catfish (Hemibagrus wyckioides).</title>
        <authorList>
            <person name="Shao F."/>
        </authorList>
    </citation>
    <scope>NUCLEOTIDE SEQUENCE [LARGE SCALE GENOMIC DNA]</scope>
    <source>
        <strain evidence="15">EC202008001</strain>
        <tissue evidence="15">Blood</tissue>
    </source>
</reference>
<evidence type="ECO:0000256" key="3">
    <source>
        <dbReference type="ARBA" id="ARBA00022692"/>
    </source>
</evidence>
<evidence type="ECO:0000256" key="12">
    <source>
        <dbReference type="SAM" id="MobiDB-lite"/>
    </source>
</evidence>
<keyword evidence="9" id="KW-0325">Glycoprotein</keyword>
<evidence type="ECO:0000256" key="5">
    <source>
        <dbReference type="ARBA" id="ARBA00022989"/>
    </source>
</evidence>
<dbReference type="Pfam" id="PF01094">
    <property type="entry name" value="ANF_receptor"/>
    <property type="match status" value="1"/>
</dbReference>
<dbReference type="EMBL" id="JAHKSW010000009">
    <property type="protein sequence ID" value="KAG7328560.1"/>
    <property type="molecule type" value="Genomic_DNA"/>
</dbReference>
<sequence>MLSSCFSKVENLYSRGAPDIYNCSEFNPVSFVRMLAFIYTIETINNSSFLPGVRIGYRICDTCCHASKALQSTKRLLEFNYTEPGHCERNLNPKIKAIIGARYSEVSICVARYLSLYMVPQISASSSAEALSDQLRYPSFLRTIPSDIHQTKALAKLMSYFEWEWVGVVHGDDDYGKNALQGFLENAENENICTAFIEPLPTYLDFKDIDMLIQRVVQTIQNSTAKVVLVILREELVYKLFTEVIKQNISRTWIASDAWSTSQNISKMKGIDSIGDVFGFSFITGPIPGFKEYLQNLAITPGAENRFIEEYQKLGNEKDYLTKVVDITQAFADRLAVLSVAHSLRTLLKCTQTACPGNKDFPPFELLKELKQVNFTLDNQTFYFNASGNFVNGYHLLNWAQNKSSGQRDFVVVGGYQLEKEQINIHKNFQWYNSNLNTIPISICSNACPPGKIRKLLKPSCCHECIDCLEGTYSNDTNLQNCFPCQNGTWSLKGWTNCTAKTEVYWKWNGLQAIVFLVFDIAGFLLLFMNLIIYLVFRESPVIKQAGGYIYLLIMVGLALSYTSVIVFIGRPNVHQCRARQVLYGLGFSLSVSCILVKALRTFLAFLPRHRQHNVKKFYKPPVIIGFGTFLQVLICIFWLIFDSPSVDIQTRNDSMEITVQCNEGSGMGFGFMLCYTALLALICFILAFKGRKVPQRFNETGHIILSMLIFLFVWVCFTPIYVTKIQQRYSVQAAAILVSSYGIIFCHFAPKWYMALCKVFGDTESLLGSVSLDDGEEEEEDNSEGNEEEQVEGVRKYGVPVIPGLGSEDFSRIKNDNNNQKESTTLDNQDNIDMDNLPPPPLEVLMDNSFENVEMSKKDEKVNRGGQSILPKTTSMSQKLRTSMQSVTVLPSKGSVRKSSNSISPAQNIALHPSGVAKNSQVASTTSGMRNEEAASLYKQARKIIHLQYSSNSPTEKSSADNDNIQQLTQSSIERNQEDKKIPETVPSTATAENQSPDTPAVSRTRILPSTPVVHRRLPSPPVSKKQPISSSSSSPLIFRKLPTPPPGSQRTLPSTPNTQDAMPSCISGLTYPFKAPSPPASPKVQRRFRDNNSEDSRVFSNARSVFCPASSSLFEAKPFPIPKPPQAWSSSGSSILPRPWADRGRMPTSVRGPQPFIRRSQSDHRPSLSHPPRAPVVSIAQSCGSEPAISTQGLEDAPIRDTWNKQLELREANRSSSHPDLCIVGQALQCE</sequence>
<dbReference type="InterPro" id="IPR029352">
    <property type="entry name" value="PCARE"/>
</dbReference>
<evidence type="ECO:0000313" key="15">
    <source>
        <dbReference type="EMBL" id="KAG7328560.1"/>
    </source>
</evidence>
<comment type="caution">
    <text evidence="15">The sequence shown here is derived from an EMBL/GenBank/DDBJ whole genome shotgun (WGS) entry which is preliminary data.</text>
</comment>
<feature type="region of interest" description="Disordered" evidence="12">
    <location>
        <begin position="808"/>
        <end position="834"/>
    </location>
</feature>
<accession>A0A9D3NWN1</accession>
<dbReference type="PROSITE" id="PS50259">
    <property type="entry name" value="G_PROTEIN_RECEP_F3_4"/>
    <property type="match status" value="1"/>
</dbReference>
<feature type="region of interest" description="Disordered" evidence="12">
    <location>
        <begin position="859"/>
        <end position="880"/>
    </location>
</feature>
<dbReference type="Gene3D" id="3.40.50.2300">
    <property type="match status" value="2"/>
</dbReference>
<gene>
    <name evidence="15" type="ORF">KOW79_008504</name>
</gene>
<keyword evidence="2" id="KW-1003">Cell membrane</keyword>
<feature type="domain" description="G-protein coupled receptors family 3 profile" evidence="14">
    <location>
        <begin position="512"/>
        <end position="759"/>
    </location>
</feature>
<evidence type="ECO:0000256" key="11">
    <source>
        <dbReference type="ARBA" id="ARBA00038492"/>
    </source>
</evidence>
<feature type="transmembrane region" description="Helical" evidence="13">
    <location>
        <begin position="701"/>
        <end position="724"/>
    </location>
</feature>
<feature type="compositionally biased region" description="Polar residues" evidence="12">
    <location>
        <begin position="871"/>
        <end position="880"/>
    </location>
</feature>
<dbReference type="InterPro" id="IPR038550">
    <property type="entry name" value="GPCR_3_9-Cys_sf"/>
</dbReference>
<dbReference type="SUPFAM" id="SSF53822">
    <property type="entry name" value="Periplasmic binding protein-like I"/>
    <property type="match status" value="1"/>
</dbReference>
<evidence type="ECO:0000256" key="13">
    <source>
        <dbReference type="SAM" id="Phobius"/>
    </source>
</evidence>
<evidence type="ECO:0000256" key="9">
    <source>
        <dbReference type="ARBA" id="ARBA00023180"/>
    </source>
</evidence>
<dbReference type="InterPro" id="IPR000068">
    <property type="entry name" value="GPCR_3_Ca_sens_rcpt-rel"/>
</dbReference>
<keyword evidence="8" id="KW-0675">Receptor</keyword>
<evidence type="ECO:0000313" key="16">
    <source>
        <dbReference type="Proteomes" id="UP000824219"/>
    </source>
</evidence>
<dbReference type="GO" id="GO:0050909">
    <property type="term" value="P:sensory perception of taste"/>
    <property type="evidence" value="ECO:0007669"/>
    <property type="project" value="UniProtKB-ARBA"/>
</dbReference>
<keyword evidence="7 13" id="KW-0472">Membrane</keyword>
<keyword evidence="4" id="KW-0732">Signal</keyword>
<dbReference type="OrthoDB" id="5984008at2759"/>
<dbReference type="PRINTS" id="PR00592">
    <property type="entry name" value="CASENSINGR"/>
</dbReference>
<evidence type="ECO:0000256" key="4">
    <source>
        <dbReference type="ARBA" id="ARBA00022729"/>
    </source>
</evidence>
<feature type="compositionally biased region" description="Low complexity" evidence="12">
    <location>
        <begin position="1024"/>
        <end position="1037"/>
    </location>
</feature>
<dbReference type="InterPro" id="IPR011500">
    <property type="entry name" value="GPCR_3_9-Cys_dom"/>
</dbReference>
<dbReference type="GO" id="GO:0004930">
    <property type="term" value="F:G protein-coupled receptor activity"/>
    <property type="evidence" value="ECO:0007669"/>
    <property type="project" value="UniProtKB-KW"/>
</dbReference>
<name>A0A9D3NWN1_9TELE</name>
<feature type="compositionally biased region" description="Polar residues" evidence="12">
    <location>
        <begin position="1050"/>
        <end position="1063"/>
    </location>
</feature>
<evidence type="ECO:0000256" key="6">
    <source>
        <dbReference type="ARBA" id="ARBA00023040"/>
    </source>
</evidence>
<dbReference type="Gene3D" id="2.10.50.30">
    <property type="entry name" value="GPCR, family 3, nine cysteines domain"/>
    <property type="match status" value="1"/>
</dbReference>
<dbReference type="InterPro" id="IPR000337">
    <property type="entry name" value="GPCR_3"/>
</dbReference>
<dbReference type="InterPro" id="IPR001828">
    <property type="entry name" value="ANF_lig-bd_rcpt"/>
</dbReference>
<dbReference type="Pfam" id="PF07562">
    <property type="entry name" value="NCD3G"/>
    <property type="match status" value="1"/>
</dbReference>
<keyword evidence="6" id="KW-0297">G-protein coupled receptor</keyword>
<feature type="transmembrane region" description="Helical" evidence="13">
    <location>
        <begin position="549"/>
        <end position="570"/>
    </location>
</feature>
<dbReference type="FunFam" id="2.10.50.30:FF:000004">
    <property type="entry name" value="Taste receptor type 1 member 3-like protein"/>
    <property type="match status" value="1"/>
</dbReference>
<evidence type="ECO:0000259" key="14">
    <source>
        <dbReference type="PROSITE" id="PS50259"/>
    </source>
</evidence>
<feature type="region of interest" description="Disordered" evidence="12">
    <location>
        <begin position="1126"/>
        <end position="1177"/>
    </location>
</feature>
<feature type="transmembrane region" description="Helical" evidence="13">
    <location>
        <begin position="730"/>
        <end position="750"/>
    </location>
</feature>
<dbReference type="PANTHER" id="PTHR24061:SF506">
    <property type="entry name" value="G-PROTEIN COUPLED RECEPTOR FAMILY C GROUP 6 MEMBER A-LIKE PRECURSOR"/>
    <property type="match status" value="1"/>
</dbReference>
<keyword evidence="3 13" id="KW-0812">Transmembrane</keyword>
<dbReference type="GO" id="GO:0005886">
    <property type="term" value="C:plasma membrane"/>
    <property type="evidence" value="ECO:0007669"/>
    <property type="project" value="UniProtKB-SubCell"/>
</dbReference>
<dbReference type="AlphaFoldDB" id="A0A9D3NWN1"/>
<feature type="transmembrane region" description="Helical" evidence="13">
    <location>
        <begin position="621"/>
        <end position="642"/>
    </location>
</feature>
<dbReference type="InterPro" id="IPR028082">
    <property type="entry name" value="Peripla_BP_I"/>
</dbReference>
<dbReference type="InterPro" id="IPR017978">
    <property type="entry name" value="GPCR_3_C"/>
</dbReference>
<feature type="transmembrane region" description="Helical" evidence="13">
    <location>
        <begin position="582"/>
        <end position="600"/>
    </location>
</feature>
<feature type="region of interest" description="Disordered" evidence="12">
    <location>
        <begin position="773"/>
        <end position="794"/>
    </location>
</feature>
<comment type="subcellular location">
    <subcellularLocation>
        <location evidence="1">Cell membrane</location>
        <topology evidence="1">Multi-pass membrane protein</topology>
    </subcellularLocation>
</comment>
<dbReference type="Pfam" id="PF15449">
    <property type="entry name" value="Retinal"/>
    <property type="match status" value="1"/>
</dbReference>